<gene>
    <name evidence="2" type="ORF">ACFOWE_32495</name>
</gene>
<evidence type="ECO:0000256" key="1">
    <source>
        <dbReference type="SAM" id="SignalP"/>
    </source>
</evidence>
<organism evidence="2 3">
    <name type="scientific">Planomonospora corallina</name>
    <dbReference type="NCBI Taxonomy" id="1806052"/>
    <lineage>
        <taxon>Bacteria</taxon>
        <taxon>Bacillati</taxon>
        <taxon>Actinomycetota</taxon>
        <taxon>Actinomycetes</taxon>
        <taxon>Streptosporangiales</taxon>
        <taxon>Streptosporangiaceae</taxon>
        <taxon>Planomonospora</taxon>
    </lineage>
</organism>
<comment type="caution">
    <text evidence="2">The sequence shown here is derived from an EMBL/GenBank/DDBJ whole genome shotgun (WGS) entry which is preliminary data.</text>
</comment>
<dbReference type="EMBL" id="JBHSBM010000075">
    <property type="protein sequence ID" value="MFC4063024.1"/>
    <property type="molecule type" value="Genomic_DNA"/>
</dbReference>
<dbReference type="Proteomes" id="UP001595850">
    <property type="component" value="Unassembled WGS sequence"/>
</dbReference>
<accession>A0ABV8IJ56</accession>
<sequence>MVFSTNTLRRAAVGVGLVLTALAFPATAQAATAQTATPAVTATEARLVGPFTTYYWCSLYTGGKYGSCVYVNGRWYARVP</sequence>
<keyword evidence="3" id="KW-1185">Reference proteome</keyword>
<evidence type="ECO:0000313" key="3">
    <source>
        <dbReference type="Proteomes" id="UP001595850"/>
    </source>
</evidence>
<proteinExistence type="predicted"/>
<feature type="chain" id="PRO_5045377203" evidence="1">
    <location>
        <begin position="31"/>
        <end position="80"/>
    </location>
</feature>
<keyword evidence="1" id="KW-0732">Signal</keyword>
<protein>
    <submittedName>
        <fullName evidence="2">Uncharacterized protein</fullName>
    </submittedName>
</protein>
<dbReference type="RefSeq" id="WP_377294658.1">
    <property type="nucleotide sequence ID" value="NZ_JBHSBM010000075.1"/>
</dbReference>
<name>A0ABV8IJ56_9ACTN</name>
<evidence type="ECO:0000313" key="2">
    <source>
        <dbReference type="EMBL" id="MFC4063024.1"/>
    </source>
</evidence>
<feature type="signal peptide" evidence="1">
    <location>
        <begin position="1"/>
        <end position="30"/>
    </location>
</feature>
<reference evidence="3" key="1">
    <citation type="journal article" date="2019" name="Int. J. Syst. Evol. Microbiol.">
        <title>The Global Catalogue of Microorganisms (GCM) 10K type strain sequencing project: providing services to taxonomists for standard genome sequencing and annotation.</title>
        <authorList>
            <consortium name="The Broad Institute Genomics Platform"/>
            <consortium name="The Broad Institute Genome Sequencing Center for Infectious Disease"/>
            <person name="Wu L."/>
            <person name="Ma J."/>
        </authorList>
    </citation>
    <scope>NUCLEOTIDE SEQUENCE [LARGE SCALE GENOMIC DNA]</scope>
    <source>
        <strain evidence="3">TBRC 4489</strain>
    </source>
</reference>